<accession>A0AAV1UDM2</accession>
<sequence length="268" mass="29817">MLVKQSKLPLDGIATTNYFQALQTMEVRFESTDLTEDPTLGVHHQALPLGVKRPDALQTSTESAFFVEKHHTKIKKATRASFVPEVAEAMLSDDKTALLSLLPDCFDAANSKVGSMCKLLKTPRTPTTLPRKRSSVLLPSKTSTPAIEELSHASKALGMFELKLMSIAPVSFSNDHWIQYITGQPVEWIPAHHARLLHPNTLLRLLWSKLGAHCMQQWKEVQWQGHLRDKLEALQQLEGFYPEDSSVLRLHAVYGGASMLASALAARC</sequence>
<protein>
    <submittedName>
        <fullName evidence="1">Uncharacterized protein</fullName>
    </submittedName>
</protein>
<reference evidence="1" key="1">
    <citation type="submission" date="2024-01" db="EMBL/GenBank/DDBJ databases">
        <authorList>
            <person name="Webb A."/>
        </authorList>
    </citation>
    <scope>NUCLEOTIDE SEQUENCE</scope>
    <source>
        <strain evidence="1">Pm1</strain>
    </source>
</reference>
<evidence type="ECO:0000313" key="1">
    <source>
        <dbReference type="EMBL" id="CAK7931363.1"/>
    </source>
</evidence>
<evidence type="ECO:0000313" key="3">
    <source>
        <dbReference type="Proteomes" id="UP001162060"/>
    </source>
</evidence>
<evidence type="ECO:0000313" key="2">
    <source>
        <dbReference type="EMBL" id="CAK7931369.1"/>
    </source>
</evidence>
<dbReference type="EMBL" id="CAKLBY020000173">
    <property type="protein sequence ID" value="CAK7931369.1"/>
    <property type="molecule type" value="Genomic_DNA"/>
</dbReference>
<organism evidence="1 3">
    <name type="scientific">Peronospora matthiolae</name>
    <dbReference type="NCBI Taxonomy" id="2874970"/>
    <lineage>
        <taxon>Eukaryota</taxon>
        <taxon>Sar</taxon>
        <taxon>Stramenopiles</taxon>
        <taxon>Oomycota</taxon>
        <taxon>Peronosporomycetes</taxon>
        <taxon>Peronosporales</taxon>
        <taxon>Peronosporaceae</taxon>
        <taxon>Peronospora</taxon>
    </lineage>
</organism>
<proteinExistence type="predicted"/>
<dbReference type="Proteomes" id="UP001162060">
    <property type="component" value="Unassembled WGS sequence"/>
</dbReference>
<gene>
    <name evidence="1" type="ORF">PM001_LOCUS16513</name>
    <name evidence="2" type="ORF">PM001_LOCUS16519</name>
</gene>
<name>A0AAV1UDM2_9STRA</name>
<dbReference type="EMBL" id="CAKLBY020000173">
    <property type="protein sequence ID" value="CAK7931363.1"/>
    <property type="molecule type" value="Genomic_DNA"/>
</dbReference>
<comment type="caution">
    <text evidence="1">The sequence shown here is derived from an EMBL/GenBank/DDBJ whole genome shotgun (WGS) entry which is preliminary data.</text>
</comment>
<dbReference type="AlphaFoldDB" id="A0AAV1UDM2"/>